<dbReference type="GeneID" id="140007982"/>
<dbReference type="InterPro" id="IPR036908">
    <property type="entry name" value="RlpA-like_sf"/>
</dbReference>
<keyword evidence="1" id="KW-0732">Signal</keyword>
<feature type="domain" description="Expansin-like EG45" evidence="2">
    <location>
        <begin position="26"/>
        <end position="128"/>
    </location>
</feature>
<dbReference type="Proteomes" id="UP001652660">
    <property type="component" value="Chromosome 6c"/>
</dbReference>
<dbReference type="PANTHER" id="PTHR47295">
    <property type="entry name" value="EG45-LIKE DOMAIN CONTAINING PROTEIN 1-RELATED"/>
    <property type="match status" value="1"/>
</dbReference>
<dbReference type="PANTHER" id="PTHR47295:SF2">
    <property type="entry name" value="EG45-LIKE DOMAIN CONTAINING PROTEIN 1-RELATED"/>
    <property type="match status" value="1"/>
</dbReference>
<dbReference type="Pfam" id="PF03330">
    <property type="entry name" value="DPBB_1"/>
    <property type="match status" value="1"/>
</dbReference>
<evidence type="ECO:0000313" key="3">
    <source>
        <dbReference type="Proteomes" id="UP001652660"/>
    </source>
</evidence>
<organism evidence="3 4">
    <name type="scientific">Coffea arabica</name>
    <name type="common">Arabian coffee</name>
    <dbReference type="NCBI Taxonomy" id="13443"/>
    <lineage>
        <taxon>Eukaryota</taxon>
        <taxon>Viridiplantae</taxon>
        <taxon>Streptophyta</taxon>
        <taxon>Embryophyta</taxon>
        <taxon>Tracheophyta</taxon>
        <taxon>Spermatophyta</taxon>
        <taxon>Magnoliopsida</taxon>
        <taxon>eudicotyledons</taxon>
        <taxon>Gunneridae</taxon>
        <taxon>Pentapetalae</taxon>
        <taxon>asterids</taxon>
        <taxon>lamiids</taxon>
        <taxon>Gentianales</taxon>
        <taxon>Rubiaceae</taxon>
        <taxon>Ixoroideae</taxon>
        <taxon>Gardenieae complex</taxon>
        <taxon>Bertiereae - Coffeeae clade</taxon>
        <taxon>Coffeeae</taxon>
        <taxon>Coffea</taxon>
    </lineage>
</organism>
<evidence type="ECO:0000256" key="1">
    <source>
        <dbReference type="SAM" id="SignalP"/>
    </source>
</evidence>
<dbReference type="InterPro" id="IPR009009">
    <property type="entry name" value="RlpA-like_DPBB"/>
</dbReference>
<dbReference type="SUPFAM" id="SSF50685">
    <property type="entry name" value="Barwin-like endoglucanases"/>
    <property type="match status" value="1"/>
</dbReference>
<reference evidence="4" key="1">
    <citation type="submission" date="2025-08" db="UniProtKB">
        <authorList>
            <consortium name="RefSeq"/>
        </authorList>
    </citation>
    <scope>IDENTIFICATION</scope>
    <source>
        <tissue evidence="4">Leaves</tissue>
    </source>
</reference>
<keyword evidence="3" id="KW-1185">Reference proteome</keyword>
<dbReference type="RefSeq" id="XP_071907729.1">
    <property type="nucleotide sequence ID" value="XM_072051628.1"/>
</dbReference>
<dbReference type="CDD" id="cd22269">
    <property type="entry name" value="DPBB_EG45-like"/>
    <property type="match status" value="1"/>
</dbReference>
<gene>
    <name evidence="4" type="primary">LOC140007982</name>
</gene>
<accession>A0ABM4UKB8</accession>
<proteinExistence type="predicted"/>
<evidence type="ECO:0000313" key="4">
    <source>
        <dbReference type="RefSeq" id="XP_071907729.1"/>
    </source>
</evidence>
<dbReference type="InterPro" id="IPR044206">
    <property type="entry name" value="EGC1/2"/>
</dbReference>
<dbReference type="Gene3D" id="2.40.40.10">
    <property type="entry name" value="RlpA-like domain"/>
    <property type="match status" value="1"/>
</dbReference>
<feature type="signal peptide" evidence="1">
    <location>
        <begin position="1"/>
        <end position="23"/>
    </location>
</feature>
<sequence length="128" mass="13614">MAALPNNMVLVGILVTLVLTAHADDGTATFYAQYDPSACFGTNTPTGLIAAASADIWQDGAACRTRYRITCTDGTNLGTPRPCTGQSVEVEIVDFCRNCRGTFDLSQDAFAIIADTNAGKILIEYDQV</sequence>
<dbReference type="PROSITE" id="PS50842">
    <property type="entry name" value="EXPANSIN_EG45"/>
    <property type="match status" value="1"/>
</dbReference>
<feature type="chain" id="PRO_5045234175" evidence="1">
    <location>
        <begin position="24"/>
        <end position="128"/>
    </location>
</feature>
<evidence type="ECO:0000259" key="2">
    <source>
        <dbReference type="PROSITE" id="PS50842"/>
    </source>
</evidence>
<protein>
    <submittedName>
        <fullName evidence="4">EG45-like domain containing protein</fullName>
    </submittedName>
</protein>
<name>A0ABM4UKB8_COFAR</name>
<dbReference type="InterPro" id="IPR007112">
    <property type="entry name" value="Expansin/allergen_DPBB_dom"/>
</dbReference>